<protein>
    <submittedName>
        <fullName evidence="3">Glycosyltransferase family 4 protein</fullName>
    </submittedName>
</protein>
<dbReference type="InterPro" id="IPR050194">
    <property type="entry name" value="Glycosyltransferase_grp1"/>
</dbReference>
<feature type="non-terminal residue" evidence="3">
    <location>
        <position position="1"/>
    </location>
</feature>
<proteinExistence type="predicted"/>
<dbReference type="InterPro" id="IPR001296">
    <property type="entry name" value="Glyco_trans_1"/>
</dbReference>
<dbReference type="GO" id="GO:0016757">
    <property type="term" value="F:glycosyltransferase activity"/>
    <property type="evidence" value="ECO:0007669"/>
    <property type="project" value="InterPro"/>
</dbReference>
<dbReference type="AlphaFoldDB" id="A0A6B3NF43"/>
<dbReference type="EMBL" id="JAAHFQ010000192">
    <property type="protein sequence ID" value="NER28281.1"/>
    <property type="molecule type" value="Genomic_DNA"/>
</dbReference>
<comment type="caution">
    <text evidence="3">The sequence shown here is derived from an EMBL/GenBank/DDBJ whole genome shotgun (WGS) entry which is preliminary data.</text>
</comment>
<keyword evidence="3" id="KW-0808">Transferase</keyword>
<feature type="domain" description="Glycosyl transferase family 1" evidence="1">
    <location>
        <begin position="118"/>
        <end position="311"/>
    </location>
</feature>
<dbReference type="PANTHER" id="PTHR45947:SF3">
    <property type="entry name" value="SULFOQUINOVOSYL TRANSFERASE SQD2"/>
    <property type="match status" value="1"/>
</dbReference>
<evidence type="ECO:0000313" key="3">
    <source>
        <dbReference type="EMBL" id="NER28281.1"/>
    </source>
</evidence>
<gene>
    <name evidence="3" type="ORF">F6J89_11765</name>
</gene>
<evidence type="ECO:0000259" key="1">
    <source>
        <dbReference type="Pfam" id="PF00534"/>
    </source>
</evidence>
<feature type="domain" description="Glycosyltransferase subfamily 4-like N-terminal" evidence="2">
    <location>
        <begin position="6"/>
        <end position="106"/>
    </location>
</feature>
<organism evidence="3">
    <name type="scientific">Symploca sp. SIO1C4</name>
    <dbReference type="NCBI Taxonomy" id="2607765"/>
    <lineage>
        <taxon>Bacteria</taxon>
        <taxon>Bacillati</taxon>
        <taxon>Cyanobacteriota</taxon>
        <taxon>Cyanophyceae</taxon>
        <taxon>Coleofasciculales</taxon>
        <taxon>Coleofasciculaceae</taxon>
        <taxon>Symploca</taxon>
    </lineage>
</organism>
<dbReference type="Pfam" id="PF00534">
    <property type="entry name" value="Glycos_transf_1"/>
    <property type="match status" value="1"/>
</dbReference>
<reference evidence="3" key="1">
    <citation type="submission" date="2019-11" db="EMBL/GenBank/DDBJ databases">
        <title>Genomic insights into an expanded diversity of filamentous marine cyanobacteria reveals the extraordinary biosynthetic potential of Moorea and Okeania.</title>
        <authorList>
            <person name="Ferreira Leao T."/>
            <person name="Wang M."/>
            <person name="Moss N."/>
            <person name="Da Silva R."/>
            <person name="Sanders J."/>
            <person name="Nurk S."/>
            <person name="Gurevich A."/>
            <person name="Humphrey G."/>
            <person name="Reher R."/>
            <person name="Zhu Q."/>
            <person name="Belda-Ferre P."/>
            <person name="Glukhov E."/>
            <person name="Rex R."/>
            <person name="Dorrestein P.C."/>
            <person name="Knight R."/>
            <person name="Pevzner P."/>
            <person name="Gerwick W.H."/>
            <person name="Gerwick L."/>
        </authorList>
    </citation>
    <scope>NUCLEOTIDE SEQUENCE</scope>
    <source>
        <strain evidence="3">SIO1C4</strain>
    </source>
</reference>
<dbReference type="InterPro" id="IPR028098">
    <property type="entry name" value="Glyco_trans_4-like_N"/>
</dbReference>
<dbReference type="CDD" id="cd03801">
    <property type="entry name" value="GT4_PimA-like"/>
    <property type="match status" value="1"/>
</dbReference>
<dbReference type="Gene3D" id="3.40.50.2000">
    <property type="entry name" value="Glycogen Phosphorylase B"/>
    <property type="match status" value="2"/>
</dbReference>
<sequence length="342" mass="38167">GSSFYYLGYILRIAYDLRKQQCDVVHIHNFSQFIPVIRAFNPGIKIVLHMHCEWLSQLDKKTLEKRLSKVDLVIGPSQYITKAISQRFPQFAQRCQVIANGVNVERFINSYLLDQNLTNKNSVKRLLFVGRVCPEKGVHVLLEAFKKVIAKYPETQLTLVGPLGVIPYEYLVALSDDPKVADLASFHSDDSWISYLKKQISQLNSQVDTNVASPVSLAGLVPPSNLAKYYQQTDIFIFPSICHEAFGMPIAEAMVAGIPVVVTHSGAFPELVEDGKTGKLVERSDANALAEAIMQLLADEELRKSMGQAGRIRAVELFSFEKVADDLLSQYKSLCGKFAHSS</sequence>
<evidence type="ECO:0000259" key="2">
    <source>
        <dbReference type="Pfam" id="PF13439"/>
    </source>
</evidence>
<dbReference type="SUPFAM" id="SSF53756">
    <property type="entry name" value="UDP-Glycosyltransferase/glycogen phosphorylase"/>
    <property type="match status" value="1"/>
</dbReference>
<dbReference type="Pfam" id="PF13439">
    <property type="entry name" value="Glyco_transf_4"/>
    <property type="match status" value="1"/>
</dbReference>
<name>A0A6B3NF43_9CYAN</name>
<accession>A0A6B3NF43</accession>
<dbReference type="PANTHER" id="PTHR45947">
    <property type="entry name" value="SULFOQUINOVOSYL TRANSFERASE SQD2"/>
    <property type="match status" value="1"/>
</dbReference>